<proteinExistence type="inferred from homology"/>
<accession>A0A5K1UPY9</accession>
<keyword evidence="3" id="KW-0677">Repeat</keyword>
<comment type="catalytic activity">
    <reaction evidence="7">
        <text>O-phospho-L-threonyl-[protein] + H2O = L-threonyl-[protein] + phosphate</text>
        <dbReference type="Rhea" id="RHEA:47004"/>
        <dbReference type="Rhea" id="RHEA-COMP:11060"/>
        <dbReference type="Rhea" id="RHEA-COMP:11605"/>
        <dbReference type="ChEBI" id="CHEBI:15377"/>
        <dbReference type="ChEBI" id="CHEBI:30013"/>
        <dbReference type="ChEBI" id="CHEBI:43474"/>
        <dbReference type="ChEBI" id="CHEBI:61977"/>
        <dbReference type="EC" id="3.1.3.16"/>
    </reaction>
</comment>
<evidence type="ECO:0000313" key="11">
    <source>
        <dbReference type="Proteomes" id="UP000078387"/>
    </source>
</evidence>
<comment type="similarity">
    <text evidence="1">Belongs to the protein-tyrosine phosphatase family. Non-receptor class dual specificity subfamily.</text>
</comment>
<dbReference type="CDD" id="cd14498">
    <property type="entry name" value="DSP"/>
    <property type="match status" value="1"/>
</dbReference>
<gene>
    <name evidence="10" type="ORF">CL6EHI_099820</name>
</gene>
<dbReference type="Pfam" id="PF00782">
    <property type="entry name" value="DSPc"/>
    <property type="match status" value="1"/>
</dbReference>
<dbReference type="Gene3D" id="3.90.190.10">
    <property type="entry name" value="Protein tyrosine phosphatase superfamily"/>
    <property type="match status" value="1"/>
</dbReference>
<evidence type="ECO:0000256" key="7">
    <source>
        <dbReference type="ARBA" id="ARBA00048336"/>
    </source>
</evidence>
<comment type="catalytic activity">
    <reaction evidence="6">
        <text>O-phospho-L-seryl-[protein] + H2O = L-seryl-[protein] + phosphate</text>
        <dbReference type="Rhea" id="RHEA:20629"/>
        <dbReference type="Rhea" id="RHEA-COMP:9863"/>
        <dbReference type="Rhea" id="RHEA-COMP:11604"/>
        <dbReference type="ChEBI" id="CHEBI:15377"/>
        <dbReference type="ChEBI" id="CHEBI:29999"/>
        <dbReference type="ChEBI" id="CHEBI:43474"/>
        <dbReference type="ChEBI" id="CHEBI:83421"/>
        <dbReference type="EC" id="3.1.3.16"/>
    </reaction>
</comment>
<evidence type="ECO:0000256" key="4">
    <source>
        <dbReference type="ARBA" id="ARBA00022801"/>
    </source>
</evidence>
<dbReference type="FunFam" id="3.80.10.10:FF:001098">
    <property type="entry name" value="Leucine rich repeat and phosphatase domain containing protein"/>
    <property type="match status" value="1"/>
</dbReference>
<dbReference type="Proteomes" id="UP000078387">
    <property type="component" value="Unassembled WGS sequence"/>
</dbReference>
<dbReference type="VEuPathDB" id="AmoebaDB:EHI_099820"/>
<dbReference type="VEuPathDB" id="AmoebaDB:EHI5A_026810"/>
<feature type="domain" description="Tyrosine specific protein phosphatases" evidence="9">
    <location>
        <begin position="397"/>
        <end position="452"/>
    </location>
</feature>
<evidence type="ECO:0000313" key="10">
    <source>
        <dbReference type="EMBL" id="GAT97081.1"/>
    </source>
</evidence>
<dbReference type="InterPro" id="IPR016130">
    <property type="entry name" value="Tyr_Pase_AS"/>
</dbReference>
<dbReference type="PROSITE" id="PS50056">
    <property type="entry name" value="TYR_PHOSPHATASE_2"/>
    <property type="match status" value="1"/>
</dbReference>
<reference evidence="10 11" key="1">
    <citation type="submission" date="2016-05" db="EMBL/GenBank/DDBJ databases">
        <title>First whole genome sequencing of Entamoeba histolytica HM1:IMSS-clone-6.</title>
        <authorList>
            <person name="Mukherjee Avik.K."/>
            <person name="Izumyama S."/>
            <person name="Nakada-Tsukui K."/>
            <person name="Nozaki T."/>
        </authorList>
    </citation>
    <scope>NUCLEOTIDE SEQUENCE [LARGE SCALE GENOMIC DNA]</scope>
    <source>
        <strain evidence="10 11">HM1:IMSS clone 6</strain>
    </source>
</reference>
<organism evidence="10 11">
    <name type="scientific">Entamoeba histolytica</name>
    <dbReference type="NCBI Taxonomy" id="5759"/>
    <lineage>
        <taxon>Eukaryota</taxon>
        <taxon>Amoebozoa</taxon>
        <taxon>Evosea</taxon>
        <taxon>Archamoebae</taxon>
        <taxon>Mastigamoebida</taxon>
        <taxon>Entamoebidae</taxon>
        <taxon>Entamoeba</taxon>
    </lineage>
</organism>
<dbReference type="FunFam" id="3.80.10.10:FF:001118">
    <property type="entry name" value="Leucine rich repeat and phosphatase domain containing protein"/>
    <property type="match status" value="1"/>
</dbReference>
<dbReference type="VEuPathDB" id="AmoebaDB:EHI7A_012220"/>
<evidence type="ECO:0000259" key="9">
    <source>
        <dbReference type="PROSITE" id="PS50056"/>
    </source>
</evidence>
<dbReference type="InterPro" id="IPR020422">
    <property type="entry name" value="TYR_PHOSPHATASE_DUAL_dom"/>
</dbReference>
<dbReference type="PANTHER" id="PTHR10159">
    <property type="entry name" value="DUAL SPECIFICITY PROTEIN PHOSPHATASE"/>
    <property type="match status" value="1"/>
</dbReference>
<dbReference type="InterPro" id="IPR032675">
    <property type="entry name" value="LRR_dom_sf"/>
</dbReference>
<evidence type="ECO:0000256" key="2">
    <source>
        <dbReference type="ARBA" id="ARBA00022614"/>
    </source>
</evidence>
<dbReference type="InterPro" id="IPR001611">
    <property type="entry name" value="Leu-rich_rpt"/>
</dbReference>
<comment type="caution">
    <text evidence="10">The sequence shown here is derived from an EMBL/GenBank/DDBJ whole genome shotgun (WGS) entry which is preliminary data.</text>
</comment>
<dbReference type="PROSITE" id="PS00383">
    <property type="entry name" value="TYR_PHOSPHATASE_1"/>
    <property type="match status" value="1"/>
</dbReference>
<dbReference type="Pfam" id="PF12799">
    <property type="entry name" value="LRR_4"/>
    <property type="match status" value="1"/>
</dbReference>
<dbReference type="InterPro" id="IPR025875">
    <property type="entry name" value="Leu-rich_rpt_4"/>
</dbReference>
<dbReference type="SUPFAM" id="SSF52058">
    <property type="entry name" value="L domain-like"/>
    <property type="match status" value="1"/>
</dbReference>
<dbReference type="SMART" id="SM00195">
    <property type="entry name" value="DSPc"/>
    <property type="match status" value="1"/>
</dbReference>
<evidence type="ECO:0000256" key="5">
    <source>
        <dbReference type="ARBA" id="ARBA00022912"/>
    </source>
</evidence>
<keyword evidence="2" id="KW-0433">Leucine-rich repeat</keyword>
<dbReference type="VEuPathDB" id="AmoebaDB:EHI8A_012060"/>
<dbReference type="SUPFAM" id="SSF52075">
    <property type="entry name" value="Outer arm dynein light chain 1"/>
    <property type="match status" value="1"/>
</dbReference>
<dbReference type="GO" id="GO:0004722">
    <property type="term" value="F:protein serine/threonine phosphatase activity"/>
    <property type="evidence" value="ECO:0007669"/>
    <property type="project" value="UniProtKB-EC"/>
</dbReference>
<evidence type="ECO:0000256" key="1">
    <source>
        <dbReference type="ARBA" id="ARBA00008601"/>
    </source>
</evidence>
<dbReference type="InterPro" id="IPR000387">
    <property type="entry name" value="Tyr_Pase_dom"/>
</dbReference>
<dbReference type="InterPro" id="IPR000340">
    <property type="entry name" value="Dual-sp_phosphatase_cat-dom"/>
</dbReference>
<evidence type="ECO:0000256" key="6">
    <source>
        <dbReference type="ARBA" id="ARBA00047761"/>
    </source>
</evidence>
<dbReference type="EMBL" id="BDEQ01000001">
    <property type="protein sequence ID" value="GAT97081.1"/>
    <property type="molecule type" value="Genomic_DNA"/>
</dbReference>
<dbReference type="GO" id="GO:0005737">
    <property type="term" value="C:cytoplasm"/>
    <property type="evidence" value="ECO:0007669"/>
    <property type="project" value="TreeGrafter"/>
</dbReference>
<dbReference type="GO" id="GO:0043409">
    <property type="term" value="P:negative regulation of MAPK cascade"/>
    <property type="evidence" value="ECO:0007669"/>
    <property type="project" value="TreeGrafter"/>
</dbReference>
<dbReference type="VEuPathDB" id="AmoebaDB:KM1_028430"/>
<sequence length="479" mass="54307">MSLSTQQEKWKRCFGKNSFIATINSIENVDELFDFVAHSKPDLQQLIVSMIQADHIPDISGITSLTFIDLSFNTIKDITPLLGCPLLQTLVLAHNNIESIEPLTSLNALNALDISFNSIKEITPPPHLGSLKASNNPLEHLNVNSSLRILTIDGCPLRNLELSLNSLDIISISRCSFDSFNLKCKNLQSIVAESTQFNNQIIVQLPHLFNLTMNQSSPDSIVKVLSRVTTLTSITLGGCKLKEIPKEIYTQTNLARLVLFSNPITKISEEIVSLIHLTYIDMLDCLVEECPSLTNLNQLEQFRISYDEVSTTPKYYESKLPKQCQFFGREYGKFDKIIDNLYLGSYANAHNKNYLQKMGITHILTIGPLQPIFPELFTYKQINIDDSVKEDISIYFEECFQFIEQARNSGGAVLVHCAAGISRSASIVIAYLMKKNQWTYEYSYKYVLERRPIICPNSSFMKQLKEYEEKILIKTCNII</sequence>
<dbReference type="FunFam" id="3.90.190.10:FF:000004">
    <property type="entry name" value="Protein phosphatase Slingshot homolog 2"/>
    <property type="match status" value="1"/>
</dbReference>
<dbReference type="Gene3D" id="3.80.10.10">
    <property type="entry name" value="Ribonuclease Inhibitor"/>
    <property type="match status" value="2"/>
</dbReference>
<dbReference type="PANTHER" id="PTHR10159:SF521">
    <property type="entry name" value="LEUCINE RICH REPEAT AND PHOSPHATASE DOMAIN CONTAINING PROTEIN"/>
    <property type="match status" value="1"/>
</dbReference>
<dbReference type="PROSITE" id="PS50054">
    <property type="entry name" value="TYR_PHOSPHATASE_DUAL"/>
    <property type="match status" value="1"/>
</dbReference>
<name>A0A5K1UPY9_ENTHI</name>
<protein>
    <submittedName>
        <fullName evidence="10">Leucine rich repeat and phosphatase domain containing protein</fullName>
    </submittedName>
</protein>
<evidence type="ECO:0000259" key="8">
    <source>
        <dbReference type="PROSITE" id="PS50054"/>
    </source>
</evidence>
<dbReference type="InterPro" id="IPR029021">
    <property type="entry name" value="Prot-tyrosine_phosphatase-like"/>
</dbReference>
<feature type="domain" description="Tyrosine-protein phosphatase" evidence="8">
    <location>
        <begin position="333"/>
        <end position="473"/>
    </location>
</feature>
<dbReference type="AlphaFoldDB" id="A0A5K1UPY9"/>
<dbReference type="OMA" id="PFINECI"/>
<evidence type="ECO:0000256" key="3">
    <source>
        <dbReference type="ARBA" id="ARBA00022737"/>
    </source>
</evidence>
<dbReference type="PROSITE" id="PS51450">
    <property type="entry name" value="LRR"/>
    <property type="match status" value="3"/>
</dbReference>
<keyword evidence="4" id="KW-0378">Hydrolase</keyword>
<keyword evidence="5" id="KW-0904">Protein phosphatase</keyword>
<dbReference type="SUPFAM" id="SSF52799">
    <property type="entry name" value="(Phosphotyrosine protein) phosphatases II"/>
    <property type="match status" value="1"/>
</dbReference>